<accession>A0A840C3F2</accession>
<dbReference type="AlphaFoldDB" id="A0A840C3F2"/>
<keyword evidence="7" id="KW-1185">Reference proteome</keyword>
<dbReference type="PANTHER" id="PTHR30408">
    <property type="entry name" value="TYPE-1 RESTRICTION ENZYME ECOKI SPECIFICITY PROTEIN"/>
    <property type="match status" value="1"/>
</dbReference>
<dbReference type="GO" id="GO:0009307">
    <property type="term" value="P:DNA restriction-modification system"/>
    <property type="evidence" value="ECO:0007669"/>
    <property type="project" value="UniProtKB-KW"/>
</dbReference>
<comment type="similarity">
    <text evidence="1">Belongs to the type-I restriction system S methylase family.</text>
</comment>
<evidence type="ECO:0000256" key="2">
    <source>
        <dbReference type="ARBA" id="ARBA00022747"/>
    </source>
</evidence>
<evidence type="ECO:0000256" key="1">
    <source>
        <dbReference type="ARBA" id="ARBA00010923"/>
    </source>
</evidence>
<gene>
    <name evidence="6" type="ORF">GGR17_000005</name>
</gene>
<name>A0A840C3F2_9RHOB</name>
<keyword evidence="3" id="KW-0238">DNA-binding</keyword>
<dbReference type="Proteomes" id="UP000585681">
    <property type="component" value="Unassembled WGS sequence"/>
</dbReference>
<sequence length="416" mass="46587">MMLEGWQHLSLIELTKEKGLQIGPFGSQLKAEEYTEDPDGVPVVMPRDILAGRIVSTQINRVPKTKAEKLKKHKLETGDILFPRRGDLSRIALVDDEQGGWLCGTGCLRARLTSGTDPKFLITYLNQKAVIDWLEANAVGQTMLNLNTEIISDLPVLAPPLPEQRKIAEILQTWDEALEKLTALRAAKDKRLGALRYAMLFGELRLDDQRRNWVPTRLASITHELTARNGAKGLGRDYVMGVTKAQGVVPMREQTIAGDISRYKRLPPRAFAYNPMRINVGSIAMNVRDEEVLVSPDYVVFACNADGLDPDYLDHLRKTSWWTHYINSGGSGSVRQRTYYDDLAALKLPLPELDEQKAIATVLNTARDDLAATEREIDAVTRQKRGLMQKLLTGEWRVPLDHTEISATTEEAEHAG</sequence>
<dbReference type="SUPFAM" id="SSF116734">
    <property type="entry name" value="DNA methylase specificity domain"/>
    <property type="match status" value="2"/>
</dbReference>
<evidence type="ECO:0000313" key="6">
    <source>
        <dbReference type="EMBL" id="MBB4020214.1"/>
    </source>
</evidence>
<dbReference type="GO" id="GO:0009035">
    <property type="term" value="F:type I site-specific deoxyribonuclease activity"/>
    <property type="evidence" value="ECO:0007669"/>
    <property type="project" value="UniProtKB-EC"/>
</dbReference>
<keyword evidence="2" id="KW-0680">Restriction system</keyword>
<feature type="domain" description="Type I restriction modification DNA specificity" evidence="5">
    <location>
        <begin position="285"/>
        <end position="377"/>
    </location>
</feature>
<feature type="coiled-coil region" evidence="4">
    <location>
        <begin position="363"/>
        <end position="390"/>
    </location>
</feature>
<comment type="caution">
    <text evidence="6">The sequence shown here is derived from an EMBL/GenBank/DDBJ whole genome shotgun (WGS) entry which is preliminary data.</text>
</comment>
<organism evidence="6 7">
    <name type="scientific">Actibacterium naphthalenivorans</name>
    <dbReference type="NCBI Taxonomy" id="1614693"/>
    <lineage>
        <taxon>Bacteria</taxon>
        <taxon>Pseudomonadati</taxon>
        <taxon>Pseudomonadota</taxon>
        <taxon>Alphaproteobacteria</taxon>
        <taxon>Rhodobacterales</taxon>
        <taxon>Roseobacteraceae</taxon>
        <taxon>Actibacterium</taxon>
    </lineage>
</organism>
<proteinExistence type="inferred from homology"/>
<evidence type="ECO:0000256" key="3">
    <source>
        <dbReference type="ARBA" id="ARBA00023125"/>
    </source>
</evidence>
<feature type="domain" description="Type I restriction modification DNA specificity" evidence="5">
    <location>
        <begin position="49"/>
        <end position="180"/>
    </location>
</feature>
<dbReference type="EMBL" id="JACIEQ010000001">
    <property type="protein sequence ID" value="MBB4020214.1"/>
    <property type="molecule type" value="Genomic_DNA"/>
</dbReference>
<keyword evidence="6" id="KW-0378">Hydrolase</keyword>
<dbReference type="InterPro" id="IPR052021">
    <property type="entry name" value="Type-I_RS_S_subunit"/>
</dbReference>
<evidence type="ECO:0000313" key="7">
    <source>
        <dbReference type="Proteomes" id="UP000585681"/>
    </source>
</evidence>
<evidence type="ECO:0000256" key="4">
    <source>
        <dbReference type="SAM" id="Coils"/>
    </source>
</evidence>
<evidence type="ECO:0000259" key="5">
    <source>
        <dbReference type="Pfam" id="PF01420"/>
    </source>
</evidence>
<dbReference type="InterPro" id="IPR000055">
    <property type="entry name" value="Restrct_endonuc_typeI_TRD"/>
</dbReference>
<dbReference type="PANTHER" id="PTHR30408:SF12">
    <property type="entry name" value="TYPE I RESTRICTION ENZYME MJAVIII SPECIFICITY SUBUNIT"/>
    <property type="match status" value="1"/>
</dbReference>
<dbReference type="CDD" id="cd16961">
    <property type="entry name" value="RMtype1_S_TRD-CR_like"/>
    <property type="match status" value="1"/>
</dbReference>
<dbReference type="GO" id="GO:0003677">
    <property type="term" value="F:DNA binding"/>
    <property type="evidence" value="ECO:0007669"/>
    <property type="project" value="UniProtKB-KW"/>
</dbReference>
<protein>
    <submittedName>
        <fullName evidence="6">Type I restriction enzyme S subunit</fullName>
        <ecNumber evidence="6">3.1.21.3</ecNumber>
    </submittedName>
</protein>
<dbReference type="Pfam" id="PF01420">
    <property type="entry name" value="Methylase_S"/>
    <property type="match status" value="2"/>
</dbReference>
<dbReference type="InterPro" id="IPR044946">
    <property type="entry name" value="Restrct_endonuc_typeI_TRD_sf"/>
</dbReference>
<keyword evidence="4" id="KW-0175">Coiled coil</keyword>
<dbReference type="Gene3D" id="3.90.220.20">
    <property type="entry name" value="DNA methylase specificity domains"/>
    <property type="match status" value="2"/>
</dbReference>
<dbReference type="EC" id="3.1.21.3" evidence="6"/>
<reference evidence="6" key="1">
    <citation type="submission" date="2020-08" db="EMBL/GenBank/DDBJ databases">
        <title>Genomic Encyclopedia of Type Strains, Phase IV (KMG-IV): sequencing the most valuable type-strain genomes for metagenomic binning, comparative biology and taxonomic classification.</title>
        <authorList>
            <person name="Goeker M."/>
        </authorList>
    </citation>
    <scope>NUCLEOTIDE SEQUENCE [LARGE SCALE GENOMIC DNA]</scope>
    <source>
        <strain evidence="6">DSM 105040</strain>
    </source>
</reference>